<keyword evidence="3" id="KW-1185">Reference proteome</keyword>
<feature type="compositionally biased region" description="Low complexity" evidence="1">
    <location>
        <begin position="325"/>
        <end position="342"/>
    </location>
</feature>
<proteinExistence type="predicted"/>
<feature type="region of interest" description="Disordered" evidence="1">
    <location>
        <begin position="760"/>
        <end position="782"/>
    </location>
</feature>
<feature type="compositionally biased region" description="Low complexity" evidence="1">
    <location>
        <begin position="410"/>
        <end position="419"/>
    </location>
</feature>
<dbReference type="KEGG" id="vcn:VOLCADRAFT_90509"/>
<feature type="compositionally biased region" description="Polar residues" evidence="1">
    <location>
        <begin position="216"/>
        <end position="225"/>
    </location>
</feature>
<feature type="compositionally biased region" description="Polar residues" evidence="1">
    <location>
        <begin position="140"/>
        <end position="149"/>
    </location>
</feature>
<evidence type="ECO:0000313" key="3">
    <source>
        <dbReference type="Proteomes" id="UP000001058"/>
    </source>
</evidence>
<feature type="region of interest" description="Disordered" evidence="1">
    <location>
        <begin position="305"/>
        <end position="382"/>
    </location>
</feature>
<feature type="region of interest" description="Disordered" evidence="1">
    <location>
        <begin position="693"/>
        <end position="719"/>
    </location>
</feature>
<sequence>MPAGLQDQQPDHRHQQSPSPGKRTVRGVAIPPLDLHRHSIRQNEPWDNGPEDPPARPSHPALQQQQQQSFAPHRTATNVIRVRLEGGAAVATDAQATAAAVAVAAGAIHRPNGPSEGSERTEHERSQGRQVAAARHSNSDARSSASTTIAGAPGGQLATPAATPGLGSARPSSATEDMDGLPPLQTLPQSPITPPQHAHPHGTGLAAQDSPRSYMAQPSSRSATSDGRLGTAASSLGLADLEAEAELAPTPPPQPQPAAARLADGIETLDDVMAPALRERIRSMLSVQARMRAYEEEREKVIRARGGDQGVATAQAGAGPGGAAGAVRRNSRSLRLASSHRNTGGGGGGRGGGPRGPGLRSGSRSRSRSASPLPPPRQSVTALPATSLQPVSGATSANQASATSAAAAAAGQATSRATSPSLLPRANGVGMTGRRSPDVAAAAGAATAPRDGPARPVGLSTARSLKRVQLVTTKKEIAAEKGKEKGKDATPAASSNADSTTTATTPRQNDGATASEPSLTPQASSTSVPTSSAASAARSYGSGSSRPGRSSIRANVPPPQRIVLPGPQGDLNHLLLLLEKLPSRTPRGKQAATSLTRGSLPIIPSYLDLARAHSPDHRQRLSQQIQQLLQSPRAGSPNGRFSYDITEPRVWGPAAASREGGGAHSFLPEQVAAMAGARGGAATATTAAMGGSLAGGAPGGGPSGSGGAGGDPPSVPGAVAVNMPPLLRMAAPQPPAALTAPALIRGGGGALLPVLGGRAGGGGATAREHERRHAAPGGPAGGGSAACTYGNSPMYELYALGLLPNPSLLRASMAAATARPANGAAARRSHGHTSSMPAFGDMTPRHCPSPAACSPAAAAGTAAAVPYHRIRQDLAPVSGSAATMAMHRRAAAATATTASAGGLRVVGPYSAPASPLPSQFTHMHPHVVPGSALATAEAAEAEVMTVRSKRGRSGVLDLQHMLGVDVPPPLLQGRWECAAGKVCGWTVSIQPPACIPPSLSSSTK</sequence>
<feature type="compositionally biased region" description="Basic and acidic residues" evidence="1">
    <location>
        <begin position="473"/>
        <end position="488"/>
    </location>
</feature>
<feature type="region of interest" description="Disordered" evidence="1">
    <location>
        <begin position="1"/>
        <end position="78"/>
    </location>
</feature>
<feature type="compositionally biased region" description="Gly residues" evidence="1">
    <location>
        <begin position="693"/>
        <end position="710"/>
    </location>
</feature>
<dbReference type="InParanoid" id="D8TUK5"/>
<feature type="region of interest" description="Disordered" evidence="1">
    <location>
        <begin position="109"/>
        <end position="230"/>
    </location>
</feature>
<dbReference type="EMBL" id="GL378338">
    <property type="protein sequence ID" value="EFJ48724.1"/>
    <property type="molecule type" value="Genomic_DNA"/>
</dbReference>
<dbReference type="GeneID" id="9619642"/>
<dbReference type="Proteomes" id="UP000001058">
    <property type="component" value="Unassembled WGS sequence"/>
</dbReference>
<feature type="compositionally biased region" description="Polar residues" evidence="1">
    <location>
        <begin position="507"/>
        <end position="519"/>
    </location>
</feature>
<evidence type="ECO:0000313" key="2">
    <source>
        <dbReference type="EMBL" id="EFJ48724.1"/>
    </source>
</evidence>
<feature type="compositionally biased region" description="Low complexity" evidence="1">
    <location>
        <begin position="357"/>
        <end position="371"/>
    </location>
</feature>
<feature type="compositionally biased region" description="Basic and acidic residues" evidence="1">
    <location>
        <begin position="117"/>
        <end position="127"/>
    </location>
</feature>
<accession>D8TUK5</accession>
<evidence type="ECO:0000256" key="1">
    <source>
        <dbReference type="SAM" id="MobiDB-lite"/>
    </source>
</evidence>
<dbReference type="RefSeq" id="XP_002950056.1">
    <property type="nucleotide sequence ID" value="XM_002950010.1"/>
</dbReference>
<name>D8TUK5_VOLCA</name>
<feature type="region of interest" description="Disordered" evidence="1">
    <location>
        <begin position="410"/>
        <end position="567"/>
    </location>
</feature>
<reference evidence="2 3" key="1">
    <citation type="journal article" date="2010" name="Science">
        <title>Genomic analysis of organismal complexity in the multicellular green alga Volvox carteri.</title>
        <authorList>
            <person name="Prochnik S.E."/>
            <person name="Umen J."/>
            <person name="Nedelcu A.M."/>
            <person name="Hallmann A."/>
            <person name="Miller S.M."/>
            <person name="Nishii I."/>
            <person name="Ferris P."/>
            <person name="Kuo A."/>
            <person name="Mitros T."/>
            <person name="Fritz-Laylin L.K."/>
            <person name="Hellsten U."/>
            <person name="Chapman J."/>
            <person name="Simakov O."/>
            <person name="Rensing S.A."/>
            <person name="Terry A."/>
            <person name="Pangilinan J."/>
            <person name="Kapitonov V."/>
            <person name="Jurka J."/>
            <person name="Salamov A."/>
            <person name="Shapiro H."/>
            <person name="Schmutz J."/>
            <person name="Grimwood J."/>
            <person name="Lindquist E."/>
            <person name="Lucas S."/>
            <person name="Grigoriev I.V."/>
            <person name="Schmitt R."/>
            <person name="Kirk D."/>
            <person name="Rokhsar D.S."/>
        </authorList>
    </citation>
    <scope>NUCLEOTIDE SEQUENCE [LARGE SCALE GENOMIC DNA]</scope>
    <source>
        <strain evidence="3">f. Nagariensis / Eve</strain>
    </source>
</reference>
<feature type="compositionally biased region" description="Low complexity" evidence="1">
    <location>
        <begin position="489"/>
        <end position="506"/>
    </location>
</feature>
<dbReference type="OrthoDB" id="550985at2759"/>
<feature type="compositionally biased region" description="Low complexity" evidence="1">
    <location>
        <begin position="438"/>
        <end position="456"/>
    </location>
</feature>
<protein>
    <submittedName>
        <fullName evidence="2">Uncharacterized protein</fullName>
    </submittedName>
</protein>
<feature type="region of interest" description="Disordered" evidence="1">
    <location>
        <begin position="820"/>
        <end position="843"/>
    </location>
</feature>
<gene>
    <name evidence="2" type="ORF">VOLCADRAFT_90509</name>
</gene>
<organism evidence="3">
    <name type="scientific">Volvox carteri f. nagariensis</name>
    <dbReference type="NCBI Taxonomy" id="3068"/>
    <lineage>
        <taxon>Eukaryota</taxon>
        <taxon>Viridiplantae</taxon>
        <taxon>Chlorophyta</taxon>
        <taxon>core chlorophytes</taxon>
        <taxon>Chlorophyceae</taxon>
        <taxon>CS clade</taxon>
        <taxon>Chlamydomonadales</taxon>
        <taxon>Volvocaceae</taxon>
        <taxon>Volvox</taxon>
    </lineage>
</organism>
<feature type="compositionally biased region" description="Gly residues" evidence="1">
    <location>
        <begin position="343"/>
        <end position="356"/>
    </location>
</feature>
<dbReference type="AlphaFoldDB" id="D8TUK5"/>
<feature type="compositionally biased region" description="Low complexity" evidence="1">
    <location>
        <begin position="520"/>
        <end position="551"/>
    </location>
</feature>